<evidence type="ECO:0000313" key="4">
    <source>
        <dbReference type="Proteomes" id="UP001216638"/>
    </source>
</evidence>
<evidence type="ECO:0000256" key="1">
    <source>
        <dbReference type="ARBA" id="ARBA00047591"/>
    </source>
</evidence>
<comment type="catalytic activity">
    <reaction evidence="2">
        <text>a monoacylglycerol + H2O = glycerol + a fatty acid + H(+)</text>
        <dbReference type="Rhea" id="RHEA:15245"/>
        <dbReference type="ChEBI" id="CHEBI:15377"/>
        <dbReference type="ChEBI" id="CHEBI:15378"/>
        <dbReference type="ChEBI" id="CHEBI:17408"/>
        <dbReference type="ChEBI" id="CHEBI:17754"/>
        <dbReference type="ChEBI" id="CHEBI:28868"/>
    </reaction>
</comment>
<gene>
    <name evidence="3" type="ORF">MBRA1_001601</name>
</gene>
<name>A0AAF0DRZ1_9BASI</name>
<proteinExistence type="predicted"/>
<keyword evidence="4" id="KW-1185">Reference proteome</keyword>
<dbReference type="EMBL" id="CP119952">
    <property type="protein sequence ID" value="WFC94963.1"/>
    <property type="molecule type" value="Genomic_DNA"/>
</dbReference>
<dbReference type="Gene3D" id="3.40.50.1820">
    <property type="entry name" value="alpha/beta hydrolase"/>
    <property type="match status" value="1"/>
</dbReference>
<organism evidence="3 4">
    <name type="scientific">Malassezia brasiliensis</name>
    <dbReference type="NCBI Taxonomy" id="1821822"/>
    <lineage>
        <taxon>Eukaryota</taxon>
        <taxon>Fungi</taxon>
        <taxon>Dikarya</taxon>
        <taxon>Basidiomycota</taxon>
        <taxon>Ustilaginomycotina</taxon>
        <taxon>Malasseziomycetes</taxon>
        <taxon>Malasseziales</taxon>
        <taxon>Malasseziaceae</taxon>
        <taxon>Malassezia</taxon>
    </lineage>
</organism>
<comment type="catalytic activity">
    <reaction evidence="1">
        <text>a diacylglycerol + H2O = a monoacylglycerol + a fatty acid + H(+)</text>
        <dbReference type="Rhea" id="RHEA:32731"/>
        <dbReference type="ChEBI" id="CHEBI:15377"/>
        <dbReference type="ChEBI" id="CHEBI:15378"/>
        <dbReference type="ChEBI" id="CHEBI:17408"/>
        <dbReference type="ChEBI" id="CHEBI:18035"/>
        <dbReference type="ChEBI" id="CHEBI:28868"/>
    </reaction>
</comment>
<dbReference type="InterPro" id="IPR029058">
    <property type="entry name" value="AB_hydrolase_fold"/>
</dbReference>
<dbReference type="SUPFAM" id="SSF53474">
    <property type="entry name" value="alpha/beta-Hydrolases"/>
    <property type="match status" value="1"/>
</dbReference>
<sequence>MYPECEDYQAVVDAALTEIGPPSADAELYLCGYSAGALHFFQRALEQMARSCAEGDTRALLVTTTRDQFTSASKYASWVESLTTPNLTVRSLDEDHFFLTKSALDALTNVLDAWWTDLHPC</sequence>
<protein>
    <submittedName>
        <fullName evidence="3">Uncharacterized protein</fullName>
    </submittedName>
</protein>
<dbReference type="Proteomes" id="UP001216638">
    <property type="component" value="Chromosome 2"/>
</dbReference>
<evidence type="ECO:0000313" key="3">
    <source>
        <dbReference type="EMBL" id="WFC94963.1"/>
    </source>
</evidence>
<dbReference type="AlphaFoldDB" id="A0AAF0DRZ1"/>
<evidence type="ECO:0000256" key="2">
    <source>
        <dbReference type="ARBA" id="ARBA00048461"/>
    </source>
</evidence>
<accession>A0AAF0DRZ1</accession>
<reference evidence="3" key="1">
    <citation type="submission" date="2023-03" db="EMBL/GenBank/DDBJ databases">
        <title>Mating type loci evolution in Malassezia.</title>
        <authorList>
            <person name="Coelho M.A."/>
        </authorList>
    </citation>
    <scope>NUCLEOTIDE SEQUENCE</scope>
    <source>
        <strain evidence="3">CBS 14135</strain>
    </source>
</reference>